<sequence length="90" mass="10054">MYIQSNIIFALCCFLGSFSLVAGRPVPQEASASVTKHNKSHTGTWKQKLDHAVDYKPGDEYEENDFEDYADDYSFLLPDGSEPTQSQGSE</sequence>
<keyword evidence="3" id="KW-1185">Reference proteome</keyword>
<keyword evidence="1" id="KW-0732">Signal</keyword>
<organism evidence="2 3">
    <name type="scientific">Basidiobolus ranarum</name>
    <dbReference type="NCBI Taxonomy" id="34480"/>
    <lineage>
        <taxon>Eukaryota</taxon>
        <taxon>Fungi</taxon>
        <taxon>Fungi incertae sedis</taxon>
        <taxon>Zoopagomycota</taxon>
        <taxon>Entomophthoromycotina</taxon>
        <taxon>Basidiobolomycetes</taxon>
        <taxon>Basidiobolales</taxon>
        <taxon>Basidiobolaceae</taxon>
        <taxon>Basidiobolus</taxon>
    </lineage>
</organism>
<dbReference type="EMBL" id="JASJQH010000013">
    <property type="protein sequence ID" value="KAK9768552.1"/>
    <property type="molecule type" value="Genomic_DNA"/>
</dbReference>
<dbReference type="Proteomes" id="UP001479436">
    <property type="component" value="Unassembled WGS sequence"/>
</dbReference>
<comment type="caution">
    <text evidence="2">The sequence shown here is derived from an EMBL/GenBank/DDBJ whole genome shotgun (WGS) entry which is preliminary data.</text>
</comment>
<protein>
    <recommendedName>
        <fullName evidence="4">Secreted protein</fullName>
    </recommendedName>
</protein>
<evidence type="ECO:0000313" key="3">
    <source>
        <dbReference type="Proteomes" id="UP001479436"/>
    </source>
</evidence>
<accession>A0ABR2X447</accession>
<evidence type="ECO:0008006" key="4">
    <source>
        <dbReference type="Google" id="ProtNLM"/>
    </source>
</evidence>
<feature type="chain" id="PRO_5047247946" description="Secreted protein" evidence="1">
    <location>
        <begin position="24"/>
        <end position="90"/>
    </location>
</feature>
<name>A0ABR2X447_9FUNG</name>
<reference evidence="2 3" key="1">
    <citation type="submission" date="2023-04" db="EMBL/GenBank/DDBJ databases">
        <title>Genome of Basidiobolus ranarum AG-B5.</title>
        <authorList>
            <person name="Stajich J.E."/>
            <person name="Carter-House D."/>
            <person name="Gryganskyi A."/>
        </authorList>
    </citation>
    <scope>NUCLEOTIDE SEQUENCE [LARGE SCALE GENOMIC DNA]</scope>
    <source>
        <strain evidence="2 3">AG-B5</strain>
    </source>
</reference>
<evidence type="ECO:0000256" key="1">
    <source>
        <dbReference type="SAM" id="SignalP"/>
    </source>
</evidence>
<evidence type="ECO:0000313" key="2">
    <source>
        <dbReference type="EMBL" id="KAK9768552.1"/>
    </source>
</evidence>
<feature type="signal peptide" evidence="1">
    <location>
        <begin position="1"/>
        <end position="23"/>
    </location>
</feature>
<proteinExistence type="predicted"/>
<gene>
    <name evidence="2" type="ORF">K7432_000695</name>
</gene>